<evidence type="ECO:0000313" key="3">
    <source>
        <dbReference type="Proteomes" id="UP001412067"/>
    </source>
</evidence>
<name>A0ABR2M530_9ASPA</name>
<feature type="compositionally biased region" description="Basic residues" evidence="1">
    <location>
        <begin position="52"/>
        <end position="63"/>
    </location>
</feature>
<dbReference type="Proteomes" id="UP001412067">
    <property type="component" value="Unassembled WGS sequence"/>
</dbReference>
<accession>A0ABR2M530</accession>
<sequence>MSRYHRKFNQTYPEEELKKGELEADKDRMMRDYRAQLDADRARKLAVGKNHSGLKLHRDKGRHTQNLYSTI</sequence>
<dbReference type="PANTHER" id="PTHR36021">
    <property type="entry name" value="COREPRESSOR"/>
    <property type="match status" value="1"/>
</dbReference>
<comment type="caution">
    <text evidence="2">The sequence shown here is derived from an EMBL/GenBank/DDBJ whole genome shotgun (WGS) entry which is preliminary data.</text>
</comment>
<reference evidence="2 3" key="1">
    <citation type="journal article" date="2022" name="Nat. Plants">
        <title>Genomes of leafy and leafless Platanthera orchids illuminate the evolution of mycoheterotrophy.</title>
        <authorList>
            <person name="Li M.H."/>
            <person name="Liu K.W."/>
            <person name="Li Z."/>
            <person name="Lu H.C."/>
            <person name="Ye Q.L."/>
            <person name="Zhang D."/>
            <person name="Wang J.Y."/>
            <person name="Li Y.F."/>
            <person name="Zhong Z.M."/>
            <person name="Liu X."/>
            <person name="Yu X."/>
            <person name="Liu D.K."/>
            <person name="Tu X.D."/>
            <person name="Liu B."/>
            <person name="Hao Y."/>
            <person name="Liao X.Y."/>
            <person name="Jiang Y.T."/>
            <person name="Sun W.H."/>
            <person name="Chen J."/>
            <person name="Chen Y.Q."/>
            <person name="Ai Y."/>
            <person name="Zhai J.W."/>
            <person name="Wu S.S."/>
            <person name="Zhou Z."/>
            <person name="Hsiao Y.Y."/>
            <person name="Wu W.L."/>
            <person name="Chen Y.Y."/>
            <person name="Lin Y.F."/>
            <person name="Hsu J.L."/>
            <person name="Li C.Y."/>
            <person name="Wang Z.W."/>
            <person name="Zhao X."/>
            <person name="Zhong W.Y."/>
            <person name="Ma X.K."/>
            <person name="Ma L."/>
            <person name="Huang J."/>
            <person name="Chen G.Z."/>
            <person name="Huang M.Z."/>
            <person name="Huang L."/>
            <person name="Peng D.H."/>
            <person name="Luo Y.B."/>
            <person name="Zou S.Q."/>
            <person name="Chen S.P."/>
            <person name="Lan S."/>
            <person name="Tsai W.C."/>
            <person name="Van de Peer Y."/>
            <person name="Liu Z.J."/>
        </authorList>
    </citation>
    <scope>NUCLEOTIDE SEQUENCE [LARGE SCALE GENOMIC DNA]</scope>
    <source>
        <strain evidence="2">Lor288</strain>
    </source>
</reference>
<dbReference type="PANTHER" id="PTHR36021:SF1">
    <property type="entry name" value="COREPRESSOR"/>
    <property type="match status" value="1"/>
</dbReference>
<protein>
    <submittedName>
        <fullName evidence="2">Uncharacterized protein</fullName>
    </submittedName>
</protein>
<gene>
    <name evidence="2" type="ORF">KSP40_PGU001517</name>
</gene>
<proteinExistence type="predicted"/>
<evidence type="ECO:0000313" key="2">
    <source>
        <dbReference type="EMBL" id="KAK8958794.1"/>
    </source>
</evidence>
<evidence type="ECO:0000256" key="1">
    <source>
        <dbReference type="SAM" id="MobiDB-lite"/>
    </source>
</evidence>
<feature type="region of interest" description="Disordered" evidence="1">
    <location>
        <begin position="1"/>
        <end position="23"/>
    </location>
</feature>
<organism evidence="2 3">
    <name type="scientific">Platanthera guangdongensis</name>
    <dbReference type="NCBI Taxonomy" id="2320717"/>
    <lineage>
        <taxon>Eukaryota</taxon>
        <taxon>Viridiplantae</taxon>
        <taxon>Streptophyta</taxon>
        <taxon>Embryophyta</taxon>
        <taxon>Tracheophyta</taxon>
        <taxon>Spermatophyta</taxon>
        <taxon>Magnoliopsida</taxon>
        <taxon>Liliopsida</taxon>
        <taxon>Asparagales</taxon>
        <taxon>Orchidaceae</taxon>
        <taxon>Orchidoideae</taxon>
        <taxon>Orchideae</taxon>
        <taxon>Orchidinae</taxon>
        <taxon>Platanthera</taxon>
    </lineage>
</organism>
<dbReference type="EMBL" id="JBBWWR010000012">
    <property type="protein sequence ID" value="KAK8958794.1"/>
    <property type="molecule type" value="Genomic_DNA"/>
</dbReference>
<keyword evidence="3" id="KW-1185">Reference proteome</keyword>
<feature type="region of interest" description="Disordered" evidence="1">
    <location>
        <begin position="49"/>
        <end position="71"/>
    </location>
</feature>